<reference evidence="2 3" key="1">
    <citation type="submission" date="2014-11" db="EMBL/GenBank/DDBJ databases">
        <title>Draft genome sequence of Kirrobacter mercurialis.</title>
        <authorList>
            <person name="Coil D.A."/>
            <person name="Eisen J.A."/>
        </authorList>
    </citation>
    <scope>NUCLEOTIDE SEQUENCE [LARGE SCALE GENOMIC DNA]</scope>
    <source>
        <strain evidence="2 3">Coronado</strain>
    </source>
</reference>
<evidence type="ECO:0000313" key="3">
    <source>
        <dbReference type="Proteomes" id="UP000030988"/>
    </source>
</evidence>
<keyword evidence="1" id="KW-0812">Transmembrane</keyword>
<comment type="caution">
    <text evidence="2">The sequence shown here is derived from an EMBL/GenBank/DDBJ whole genome shotgun (WGS) entry which is preliminary data.</text>
</comment>
<dbReference type="AlphaFoldDB" id="A0A0B2BW41"/>
<keyword evidence="3" id="KW-1185">Reference proteome</keyword>
<dbReference type="EMBL" id="JTDN01000001">
    <property type="protein sequence ID" value="KHL25818.1"/>
    <property type="molecule type" value="Genomic_DNA"/>
</dbReference>
<proteinExistence type="predicted"/>
<feature type="transmembrane region" description="Helical" evidence="1">
    <location>
        <begin position="7"/>
        <end position="25"/>
    </location>
</feature>
<evidence type="ECO:0008006" key="4">
    <source>
        <dbReference type="Google" id="ProtNLM"/>
    </source>
</evidence>
<evidence type="ECO:0000313" key="2">
    <source>
        <dbReference type="EMBL" id="KHL25818.1"/>
    </source>
</evidence>
<keyword evidence="1" id="KW-0472">Membrane</keyword>
<evidence type="ECO:0000256" key="1">
    <source>
        <dbReference type="SAM" id="Phobius"/>
    </source>
</evidence>
<dbReference type="RefSeq" id="WP_039094527.1">
    <property type="nucleotide sequence ID" value="NZ_JTDN01000001.1"/>
</dbReference>
<feature type="transmembrane region" description="Helical" evidence="1">
    <location>
        <begin position="92"/>
        <end position="113"/>
    </location>
</feature>
<gene>
    <name evidence="2" type="ORF">PK98_04205</name>
</gene>
<keyword evidence="1" id="KW-1133">Transmembrane helix</keyword>
<protein>
    <recommendedName>
        <fullName evidence="4">VanZ-like domain-containing protein</fullName>
    </recommendedName>
</protein>
<accession>A0A0B2BW41</accession>
<feature type="transmembrane region" description="Helical" evidence="1">
    <location>
        <begin position="37"/>
        <end position="55"/>
    </location>
</feature>
<dbReference type="Proteomes" id="UP000030988">
    <property type="component" value="Unassembled WGS sequence"/>
</dbReference>
<name>A0A0B2BW41_9SPHN</name>
<feature type="transmembrane region" description="Helical" evidence="1">
    <location>
        <begin position="62"/>
        <end position="80"/>
    </location>
</feature>
<dbReference type="OrthoDB" id="7429094at2"/>
<sequence length="123" mass="13356">MTRLLRLLFWAATIFAITMALWPLATPVPVAGLSDKWQHMIAFLTLTILAGLAYAGTRLRTIAMAMILLGLAIEVAQWGLPMLNRQGSGLDWLADGAATFVGLGLLAVVRATGKGRMPEPRRR</sequence>
<dbReference type="STRING" id="1572751.PK98_04205"/>
<organism evidence="2 3">
    <name type="scientific">Croceibacterium mercuriale</name>
    <dbReference type="NCBI Taxonomy" id="1572751"/>
    <lineage>
        <taxon>Bacteria</taxon>
        <taxon>Pseudomonadati</taxon>
        <taxon>Pseudomonadota</taxon>
        <taxon>Alphaproteobacteria</taxon>
        <taxon>Sphingomonadales</taxon>
        <taxon>Erythrobacteraceae</taxon>
        <taxon>Croceibacterium</taxon>
    </lineage>
</organism>